<keyword evidence="3" id="KW-1185">Reference proteome</keyword>
<protein>
    <submittedName>
        <fullName evidence="2">Uncharacterized protein</fullName>
    </submittedName>
</protein>
<name>A0AAV2AUG6_9ARAC</name>
<comment type="caution">
    <text evidence="2">The sequence shown here is derived from an EMBL/GenBank/DDBJ whole genome shotgun (WGS) entry which is preliminary data.</text>
</comment>
<accession>A0AAV2AUG6</accession>
<evidence type="ECO:0000313" key="3">
    <source>
        <dbReference type="Proteomes" id="UP001497382"/>
    </source>
</evidence>
<keyword evidence="1" id="KW-1133">Transmembrane helix</keyword>
<organism evidence="2 3">
    <name type="scientific">Larinioides sclopetarius</name>
    <dbReference type="NCBI Taxonomy" id="280406"/>
    <lineage>
        <taxon>Eukaryota</taxon>
        <taxon>Metazoa</taxon>
        <taxon>Ecdysozoa</taxon>
        <taxon>Arthropoda</taxon>
        <taxon>Chelicerata</taxon>
        <taxon>Arachnida</taxon>
        <taxon>Araneae</taxon>
        <taxon>Araneomorphae</taxon>
        <taxon>Entelegynae</taxon>
        <taxon>Araneoidea</taxon>
        <taxon>Araneidae</taxon>
        <taxon>Larinioides</taxon>
    </lineage>
</organism>
<evidence type="ECO:0000256" key="1">
    <source>
        <dbReference type="SAM" id="Phobius"/>
    </source>
</evidence>
<dbReference type="Proteomes" id="UP001497382">
    <property type="component" value="Unassembled WGS sequence"/>
</dbReference>
<dbReference type="AlphaFoldDB" id="A0AAV2AUG6"/>
<sequence>VTKSTSITCSRLISNGVIRSLGLAGTIPNFDSLSRIGIYYLGMFYILTIIIKHLLDKLFI</sequence>
<feature type="non-terminal residue" evidence="2">
    <location>
        <position position="1"/>
    </location>
</feature>
<keyword evidence="1" id="KW-0812">Transmembrane</keyword>
<keyword evidence="1" id="KW-0472">Membrane</keyword>
<reference evidence="2 3" key="1">
    <citation type="submission" date="2024-04" db="EMBL/GenBank/DDBJ databases">
        <authorList>
            <person name="Rising A."/>
            <person name="Reimegard J."/>
            <person name="Sonavane S."/>
            <person name="Akerstrom W."/>
            <person name="Nylinder S."/>
            <person name="Hedman E."/>
            <person name="Kallberg Y."/>
        </authorList>
    </citation>
    <scope>NUCLEOTIDE SEQUENCE [LARGE SCALE GENOMIC DNA]</scope>
</reference>
<dbReference type="EMBL" id="CAXIEN010000216">
    <property type="protein sequence ID" value="CAL1287330.1"/>
    <property type="molecule type" value="Genomic_DNA"/>
</dbReference>
<evidence type="ECO:0000313" key="2">
    <source>
        <dbReference type="EMBL" id="CAL1287330.1"/>
    </source>
</evidence>
<gene>
    <name evidence="2" type="ORF">LARSCL_LOCUS14762</name>
</gene>
<proteinExistence type="predicted"/>
<feature type="transmembrane region" description="Helical" evidence="1">
    <location>
        <begin position="36"/>
        <end position="55"/>
    </location>
</feature>